<protein>
    <submittedName>
        <fullName evidence="2">GyrI-like domain-containing protein</fullName>
    </submittedName>
</protein>
<gene>
    <name evidence="2" type="ORF">ACFO5T_08085</name>
</gene>
<sequence length="165" mass="18988">MKDTKHPSPVIVEQPELILVGLQATMSLAHNTTMQLWQAFGPLRRTILNKSNRGSYSVQCYADDFMTTPFTPETKFVKWAAVAVTTENDIPNQLEVLKIPKGKWVVFPYKGTTRDFGAFAQYIYSQWLPNSGYQLDDRPHYEFMPEDYLGPNNPQSQEEVWIPIK</sequence>
<feature type="domain" description="AraC effector-binding" evidence="1">
    <location>
        <begin position="7"/>
        <end position="165"/>
    </location>
</feature>
<dbReference type="PANTHER" id="PTHR36444:SF3">
    <property type="entry name" value="TRANSCRIPTIONAL ACTIVATOR, PUTATIVE-RELATED"/>
    <property type="match status" value="1"/>
</dbReference>
<organism evidence="2 3">
    <name type="scientific">Dokdonia genika</name>
    <dbReference type="NCBI Taxonomy" id="308113"/>
    <lineage>
        <taxon>Bacteria</taxon>
        <taxon>Pseudomonadati</taxon>
        <taxon>Bacteroidota</taxon>
        <taxon>Flavobacteriia</taxon>
        <taxon>Flavobacteriales</taxon>
        <taxon>Flavobacteriaceae</taxon>
        <taxon>Dokdonia</taxon>
    </lineage>
</organism>
<dbReference type="Proteomes" id="UP001595878">
    <property type="component" value="Unassembled WGS sequence"/>
</dbReference>
<name>A0ABV9L8P1_9FLAO</name>
<dbReference type="EMBL" id="JBHSHB010000012">
    <property type="protein sequence ID" value="MFC4690384.1"/>
    <property type="molecule type" value="Genomic_DNA"/>
</dbReference>
<dbReference type="Pfam" id="PF06445">
    <property type="entry name" value="GyrI-like"/>
    <property type="match status" value="1"/>
</dbReference>
<dbReference type="RefSeq" id="WP_380033485.1">
    <property type="nucleotide sequence ID" value="NZ_JBHSHB010000012.1"/>
</dbReference>
<dbReference type="PANTHER" id="PTHR36444">
    <property type="entry name" value="TRANSCRIPTIONAL REGULATOR PROTEIN YOBU-RELATED"/>
    <property type="match status" value="1"/>
</dbReference>
<evidence type="ECO:0000313" key="3">
    <source>
        <dbReference type="Proteomes" id="UP001595878"/>
    </source>
</evidence>
<proteinExistence type="predicted"/>
<keyword evidence="3" id="KW-1185">Reference proteome</keyword>
<dbReference type="InterPro" id="IPR010499">
    <property type="entry name" value="AraC_E-bd"/>
</dbReference>
<reference evidence="3" key="1">
    <citation type="journal article" date="2019" name="Int. J. Syst. Evol. Microbiol.">
        <title>The Global Catalogue of Microorganisms (GCM) 10K type strain sequencing project: providing services to taxonomists for standard genome sequencing and annotation.</title>
        <authorList>
            <consortium name="The Broad Institute Genomics Platform"/>
            <consortium name="The Broad Institute Genome Sequencing Center for Infectious Disease"/>
            <person name="Wu L."/>
            <person name="Ma J."/>
        </authorList>
    </citation>
    <scope>NUCLEOTIDE SEQUENCE [LARGE SCALE GENOMIC DNA]</scope>
    <source>
        <strain evidence="3">CGMCC 4.7427</strain>
    </source>
</reference>
<accession>A0ABV9L8P1</accession>
<evidence type="ECO:0000313" key="2">
    <source>
        <dbReference type="EMBL" id="MFC4690384.1"/>
    </source>
</evidence>
<dbReference type="InterPro" id="IPR029442">
    <property type="entry name" value="GyrI-like"/>
</dbReference>
<evidence type="ECO:0000259" key="1">
    <source>
        <dbReference type="SMART" id="SM00871"/>
    </source>
</evidence>
<dbReference type="SMART" id="SM00871">
    <property type="entry name" value="AraC_E_bind"/>
    <property type="match status" value="1"/>
</dbReference>
<dbReference type="SUPFAM" id="SSF55136">
    <property type="entry name" value="Probable bacterial effector-binding domain"/>
    <property type="match status" value="1"/>
</dbReference>
<dbReference type="InterPro" id="IPR053182">
    <property type="entry name" value="YobU-like_regulator"/>
</dbReference>
<dbReference type="InterPro" id="IPR011256">
    <property type="entry name" value="Reg_factor_effector_dom_sf"/>
</dbReference>
<comment type="caution">
    <text evidence="2">The sequence shown here is derived from an EMBL/GenBank/DDBJ whole genome shotgun (WGS) entry which is preliminary data.</text>
</comment>
<dbReference type="Gene3D" id="3.20.80.10">
    <property type="entry name" value="Regulatory factor, effector binding domain"/>
    <property type="match status" value="1"/>
</dbReference>